<evidence type="ECO:0000256" key="1">
    <source>
        <dbReference type="ARBA" id="ARBA00009477"/>
    </source>
</evidence>
<keyword evidence="2" id="KW-0812">Transmembrane</keyword>
<dbReference type="InterPro" id="IPR058634">
    <property type="entry name" value="AaeA-lik-b-barrel"/>
</dbReference>
<reference evidence="7" key="1">
    <citation type="submission" date="2022-04" db="EMBL/GenBank/DDBJ databases">
        <title>Roseomonas acroporae sp. nov., isolated from coral Acropora digitifera.</title>
        <authorList>
            <person name="Sun H."/>
        </authorList>
    </citation>
    <scope>NUCLEOTIDE SEQUENCE</scope>
    <source>
        <strain evidence="7">NAR14</strain>
    </source>
</reference>
<dbReference type="EMBL" id="JALPRX010000029">
    <property type="protein sequence ID" value="MCK8784284.1"/>
    <property type="molecule type" value="Genomic_DNA"/>
</dbReference>
<dbReference type="PANTHER" id="PTHR30367:SF12">
    <property type="entry name" value="P-HYDROXYBENZOIC ACID EFFLUX PUMP SUBUNIT AAEA"/>
    <property type="match status" value="1"/>
</dbReference>
<name>A0A9X1Y5E5_9PROT</name>
<dbReference type="GO" id="GO:0022857">
    <property type="term" value="F:transmembrane transporter activity"/>
    <property type="evidence" value="ECO:0007669"/>
    <property type="project" value="InterPro"/>
</dbReference>
<evidence type="ECO:0000313" key="7">
    <source>
        <dbReference type="EMBL" id="MCK8784284.1"/>
    </source>
</evidence>
<dbReference type="InterPro" id="IPR050393">
    <property type="entry name" value="MFP_Efflux_Pump"/>
</dbReference>
<dbReference type="InterPro" id="IPR006143">
    <property type="entry name" value="RND_pump_MFP"/>
</dbReference>
<feature type="domain" description="Multidrug resistance protein MdtA-like barrel-sandwich hybrid" evidence="5">
    <location>
        <begin position="47"/>
        <end position="187"/>
    </location>
</feature>
<evidence type="ECO:0000259" key="6">
    <source>
        <dbReference type="Pfam" id="PF25963"/>
    </source>
</evidence>
<dbReference type="AlphaFoldDB" id="A0A9X1Y5E5"/>
<evidence type="ECO:0000256" key="4">
    <source>
        <dbReference type="ARBA" id="ARBA00023136"/>
    </source>
</evidence>
<evidence type="ECO:0000259" key="5">
    <source>
        <dbReference type="Pfam" id="PF25917"/>
    </source>
</evidence>
<evidence type="ECO:0000313" key="8">
    <source>
        <dbReference type="Proteomes" id="UP001139516"/>
    </source>
</evidence>
<dbReference type="RefSeq" id="WP_248666410.1">
    <property type="nucleotide sequence ID" value="NZ_JALPRX010000029.1"/>
</dbReference>
<dbReference type="Gene3D" id="2.40.30.170">
    <property type="match status" value="1"/>
</dbReference>
<dbReference type="Gene3D" id="2.40.50.100">
    <property type="match status" value="1"/>
</dbReference>
<dbReference type="SUPFAM" id="SSF111369">
    <property type="entry name" value="HlyD-like secretion proteins"/>
    <property type="match status" value="1"/>
</dbReference>
<comment type="similarity">
    <text evidence="1">Belongs to the membrane fusion protein (MFP) (TC 8.A.1) family.</text>
</comment>
<evidence type="ECO:0000256" key="3">
    <source>
        <dbReference type="ARBA" id="ARBA00022989"/>
    </source>
</evidence>
<proteinExistence type="inferred from homology"/>
<dbReference type="Pfam" id="PF25917">
    <property type="entry name" value="BSH_RND"/>
    <property type="match status" value="1"/>
</dbReference>
<feature type="domain" description="p-hydroxybenzoic acid efflux pump subunit AaeA-like beta-barrel" evidence="6">
    <location>
        <begin position="190"/>
        <end position="286"/>
    </location>
</feature>
<organism evidence="7 8">
    <name type="scientific">Roseomonas acroporae</name>
    <dbReference type="NCBI Taxonomy" id="2937791"/>
    <lineage>
        <taxon>Bacteria</taxon>
        <taxon>Pseudomonadati</taxon>
        <taxon>Pseudomonadota</taxon>
        <taxon>Alphaproteobacteria</taxon>
        <taxon>Acetobacterales</taxon>
        <taxon>Roseomonadaceae</taxon>
        <taxon>Roseomonas</taxon>
    </lineage>
</organism>
<dbReference type="InterPro" id="IPR058625">
    <property type="entry name" value="MdtA-like_BSH"/>
</dbReference>
<sequence length="295" mass="32366">MKRLAASSGRLLLTATMVGCAFLFGRHMWEYYMEAPWTRDGRVRAEVVRLAPDVSGLVGEVLVEDNQRVQAGDVLFRIDPRRFELALRQAESSLVDRRAALEMALRDRDRARQLMNVAVSQQGRERAETSVTQAQAAYERALADRDVARLNLERATVRAPVGGKITNLHLRRGDYVAAGGAVTALVDQESFHVLGYFEETKLGRIHVGDPARITIMGEDGTIEGRVAGIAGGIEDRERADTASLLANVTPTFSWVRLAQRVPVRISLAGDRADGRLIAGRTVTVEILGTSPPRAP</sequence>
<evidence type="ECO:0000256" key="2">
    <source>
        <dbReference type="ARBA" id="ARBA00022692"/>
    </source>
</evidence>
<keyword evidence="3" id="KW-1133">Transmembrane helix</keyword>
<keyword evidence="4" id="KW-0472">Membrane</keyword>
<dbReference type="GO" id="GO:0016020">
    <property type="term" value="C:membrane"/>
    <property type="evidence" value="ECO:0007669"/>
    <property type="project" value="InterPro"/>
</dbReference>
<gene>
    <name evidence="7" type="ORF">M0638_07825</name>
</gene>
<comment type="caution">
    <text evidence="7">The sequence shown here is derived from an EMBL/GenBank/DDBJ whole genome shotgun (WGS) entry which is preliminary data.</text>
</comment>
<dbReference type="PANTHER" id="PTHR30367">
    <property type="entry name" value="P-HYDROXYBENZOIC ACID EFFLUX PUMP SUBUNIT AAEA-RELATED"/>
    <property type="match status" value="1"/>
</dbReference>
<dbReference type="Proteomes" id="UP001139516">
    <property type="component" value="Unassembled WGS sequence"/>
</dbReference>
<accession>A0A9X1Y5E5</accession>
<dbReference type="Pfam" id="PF25963">
    <property type="entry name" value="Beta-barrel_AAEA"/>
    <property type="match status" value="1"/>
</dbReference>
<protein>
    <submittedName>
        <fullName evidence="7">HlyD family secretion protein</fullName>
    </submittedName>
</protein>
<dbReference type="NCBIfam" id="TIGR01730">
    <property type="entry name" value="RND_mfp"/>
    <property type="match status" value="1"/>
</dbReference>
<keyword evidence="8" id="KW-1185">Reference proteome</keyword>